<evidence type="ECO:0000256" key="14">
    <source>
        <dbReference type="SAM" id="Phobius"/>
    </source>
</evidence>
<comment type="catalytic activity">
    <reaction evidence="12">
        <text>[(1-&gt;4)-alpha-D-galacturonosyl methyl ester](n) + n H2O = [(1-&gt;4)-alpha-D-galacturonosyl](n) + n methanol + n H(+)</text>
        <dbReference type="Rhea" id="RHEA:22380"/>
        <dbReference type="Rhea" id="RHEA-COMP:14570"/>
        <dbReference type="Rhea" id="RHEA-COMP:14573"/>
        <dbReference type="ChEBI" id="CHEBI:15377"/>
        <dbReference type="ChEBI" id="CHEBI:15378"/>
        <dbReference type="ChEBI" id="CHEBI:17790"/>
        <dbReference type="ChEBI" id="CHEBI:140522"/>
        <dbReference type="ChEBI" id="CHEBI:140523"/>
        <dbReference type="EC" id="3.1.1.11"/>
    </reaction>
</comment>
<evidence type="ECO:0000313" key="17">
    <source>
        <dbReference type="Proteomes" id="UP000596660"/>
    </source>
</evidence>
<dbReference type="InterPro" id="IPR000070">
    <property type="entry name" value="Pectinesterase_cat"/>
</dbReference>
<dbReference type="CDD" id="cd15798">
    <property type="entry name" value="PMEI-like_3"/>
    <property type="match status" value="1"/>
</dbReference>
<name>A0A803M791_CHEQI</name>
<dbReference type="InterPro" id="IPR011050">
    <property type="entry name" value="Pectin_lyase_fold/virulence"/>
</dbReference>
<keyword evidence="8 12" id="KW-0378">Hydrolase</keyword>
<dbReference type="AlphaFoldDB" id="A0A803M791"/>
<feature type="compositionally biased region" description="Basic residues" evidence="13">
    <location>
        <begin position="290"/>
        <end position="299"/>
    </location>
</feature>
<dbReference type="InterPro" id="IPR006501">
    <property type="entry name" value="Pectinesterase_inhib_dom"/>
</dbReference>
<dbReference type="SUPFAM" id="SSF101148">
    <property type="entry name" value="Plant invertase/pectin methylesterase inhibitor"/>
    <property type="match status" value="1"/>
</dbReference>
<keyword evidence="6" id="KW-0134">Cell wall</keyword>
<comment type="similarity">
    <text evidence="4">In the C-terminal section; belongs to the pectinesterase family.</text>
</comment>
<dbReference type="GO" id="GO:0042545">
    <property type="term" value="P:cell wall modification"/>
    <property type="evidence" value="ECO:0007669"/>
    <property type="project" value="UniProtKB-UniRule"/>
</dbReference>
<dbReference type="EnsemblPlants" id="AUR62024556-RA">
    <property type="protein sequence ID" value="AUR62024556-RA:cds"/>
    <property type="gene ID" value="AUR62024556"/>
</dbReference>
<dbReference type="InterPro" id="IPR033131">
    <property type="entry name" value="Pectinesterase_Asp_AS"/>
</dbReference>
<gene>
    <name evidence="16" type="primary">LOC110734110</name>
</gene>
<dbReference type="Proteomes" id="UP000596660">
    <property type="component" value="Unplaced"/>
</dbReference>
<evidence type="ECO:0000256" key="2">
    <source>
        <dbReference type="ARBA" id="ARBA00005184"/>
    </source>
</evidence>
<comment type="pathway">
    <text evidence="2 12">Glycan metabolism; pectin degradation; 2-dehydro-3-deoxy-D-gluconate from pectin: step 1/5.</text>
</comment>
<dbReference type="InterPro" id="IPR035513">
    <property type="entry name" value="Invertase/methylesterase_inhib"/>
</dbReference>
<reference evidence="16" key="2">
    <citation type="submission" date="2021-03" db="UniProtKB">
        <authorList>
            <consortium name="EnsemblPlants"/>
        </authorList>
    </citation>
    <scope>IDENTIFICATION</scope>
</reference>
<evidence type="ECO:0000256" key="11">
    <source>
        <dbReference type="PROSITE-ProRule" id="PRU10040"/>
    </source>
</evidence>
<keyword evidence="17" id="KW-1185">Reference proteome</keyword>
<sequence length="643" mass="68355">MGGKVVVSVISIILVVGVVIGVVAVVHRDKGDSHKEGGKDDENLSSSMKTVNALCGPTTYKDSCIKSLGSVAQNQSATPHDYVKAGVKLALEEIARATNLTDTLVPKANATKKPEMANMAIESCKNLFDLAIDRLDGALDQVHDPNIYKDKGLVWSLRLWLTDVVTFSTSCADEFEEAEAPDLQKIMQDGVVNATEVTISMLDIVTNFNEALSGLDLSINATNLVQQAKTTGEGLDVNNIPTNNRHLLGMAIDGEGNPTWLSSSDRRLLSDGNKGSKKTKNNKSKGSGKGGKKSKGKGINKGKGVAAGAGIGAGAAAAATAIVPGMKPNAIVAQDGSGQFKTIVDALKTHPGKVQGRFVIYVKAGIYKEDVLIGKQHNNVFMYGDGPTKTVVMGDKSFAKGVQTSKTAPFQVEGFGFFCKDMGFQNTAGPQGHQAVALRVNGLQAVFQNCFFDGYQDTLYVQGGSQFFRDCQISGTVDFIFGNGASLIQNSKIIARRGNPGQQNLVTAQGGIAANEATGIVIQGCEIVAGTDLFPERLKVATYLGRPWKPYAKTVFMETVMGDLIQPAGYFSWQSPEGKNNHLTAFYGEYANRGPGSNTAMRVKWPQVKVLDKTTAQRYSAATFLAGAPWVKVAGVPISLNIA</sequence>
<dbReference type="PANTHER" id="PTHR31707">
    <property type="entry name" value="PECTINESTERASE"/>
    <property type="match status" value="1"/>
</dbReference>
<dbReference type="Gene3D" id="1.20.140.40">
    <property type="entry name" value="Invertase/pectin methylesterase inhibitor family protein"/>
    <property type="match status" value="1"/>
</dbReference>
<evidence type="ECO:0000256" key="8">
    <source>
        <dbReference type="ARBA" id="ARBA00022801"/>
    </source>
</evidence>
<evidence type="ECO:0000256" key="1">
    <source>
        <dbReference type="ARBA" id="ARBA00004191"/>
    </source>
</evidence>
<evidence type="ECO:0000256" key="12">
    <source>
        <dbReference type="RuleBase" id="RU000589"/>
    </source>
</evidence>
<dbReference type="GO" id="GO:0030599">
    <property type="term" value="F:pectinesterase activity"/>
    <property type="evidence" value="ECO:0007669"/>
    <property type="project" value="UniProtKB-UniRule"/>
</dbReference>
<dbReference type="GO" id="GO:0045490">
    <property type="term" value="P:pectin catabolic process"/>
    <property type="evidence" value="ECO:0007669"/>
    <property type="project" value="UniProtKB-UniRule"/>
</dbReference>
<dbReference type="Pfam" id="PF04043">
    <property type="entry name" value="PMEI"/>
    <property type="match status" value="1"/>
</dbReference>
<keyword evidence="14" id="KW-1133">Transmembrane helix</keyword>
<evidence type="ECO:0000256" key="6">
    <source>
        <dbReference type="ARBA" id="ARBA00022512"/>
    </source>
</evidence>
<feature type="region of interest" description="Disordered" evidence="13">
    <location>
        <begin position="256"/>
        <end position="299"/>
    </location>
</feature>
<evidence type="ECO:0000256" key="7">
    <source>
        <dbReference type="ARBA" id="ARBA00022525"/>
    </source>
</evidence>
<evidence type="ECO:0000256" key="9">
    <source>
        <dbReference type="ARBA" id="ARBA00023085"/>
    </source>
</evidence>
<proteinExistence type="inferred from homology"/>
<evidence type="ECO:0000313" key="16">
    <source>
        <dbReference type="EnsemblPlants" id="AUR62024556-RA:cds"/>
    </source>
</evidence>
<accession>A0A803M791</accession>
<dbReference type="FunFam" id="2.160.20.10:FF:000029">
    <property type="entry name" value="Pectinesterase 4"/>
    <property type="match status" value="1"/>
</dbReference>
<dbReference type="Pfam" id="PF01095">
    <property type="entry name" value="Pectinesterase"/>
    <property type="match status" value="1"/>
</dbReference>
<feature type="active site" evidence="11">
    <location>
        <position position="478"/>
    </location>
</feature>
<evidence type="ECO:0000256" key="10">
    <source>
        <dbReference type="ARBA" id="ARBA00023316"/>
    </source>
</evidence>
<organism evidence="16 17">
    <name type="scientific">Chenopodium quinoa</name>
    <name type="common">Quinoa</name>
    <dbReference type="NCBI Taxonomy" id="63459"/>
    <lineage>
        <taxon>Eukaryota</taxon>
        <taxon>Viridiplantae</taxon>
        <taxon>Streptophyta</taxon>
        <taxon>Embryophyta</taxon>
        <taxon>Tracheophyta</taxon>
        <taxon>Spermatophyta</taxon>
        <taxon>Magnoliopsida</taxon>
        <taxon>eudicotyledons</taxon>
        <taxon>Gunneridae</taxon>
        <taxon>Pentapetalae</taxon>
        <taxon>Caryophyllales</taxon>
        <taxon>Chenopodiaceae</taxon>
        <taxon>Chenopodioideae</taxon>
        <taxon>Atripliceae</taxon>
        <taxon>Chenopodium</taxon>
    </lineage>
</organism>
<dbReference type="InterPro" id="IPR012334">
    <property type="entry name" value="Pectin_lyas_fold"/>
</dbReference>
<keyword evidence="14" id="KW-0812">Transmembrane</keyword>
<evidence type="ECO:0000256" key="5">
    <source>
        <dbReference type="ARBA" id="ARBA00013229"/>
    </source>
</evidence>
<dbReference type="PROSITE" id="PS00503">
    <property type="entry name" value="PECTINESTERASE_2"/>
    <property type="match status" value="1"/>
</dbReference>
<reference evidence="16" key="1">
    <citation type="journal article" date="2017" name="Nature">
        <title>The genome of Chenopodium quinoa.</title>
        <authorList>
            <person name="Jarvis D.E."/>
            <person name="Ho Y.S."/>
            <person name="Lightfoot D.J."/>
            <person name="Schmoeckel S.M."/>
            <person name="Li B."/>
            <person name="Borm T.J.A."/>
            <person name="Ohyanagi H."/>
            <person name="Mineta K."/>
            <person name="Michell C.T."/>
            <person name="Saber N."/>
            <person name="Kharbatia N.M."/>
            <person name="Rupper R.R."/>
            <person name="Sharp A.R."/>
            <person name="Dally N."/>
            <person name="Boughton B.A."/>
            <person name="Woo Y.H."/>
            <person name="Gao G."/>
            <person name="Schijlen E.G.W.M."/>
            <person name="Guo X."/>
            <person name="Momin A.A."/>
            <person name="Negrao S."/>
            <person name="Al-Babili S."/>
            <person name="Gehring C."/>
            <person name="Roessner U."/>
            <person name="Jung C."/>
            <person name="Murphy K."/>
            <person name="Arold S.T."/>
            <person name="Gojobori T."/>
            <person name="van der Linden C.G."/>
            <person name="van Loo E.N."/>
            <person name="Jellen E.N."/>
            <person name="Maughan P.J."/>
            <person name="Tester M."/>
        </authorList>
    </citation>
    <scope>NUCLEOTIDE SEQUENCE [LARGE SCALE GENOMIC DNA]</scope>
    <source>
        <strain evidence="16">cv. PI 614886</strain>
    </source>
</reference>
<comment type="similarity">
    <text evidence="3">In the N-terminal section; belongs to the PMEI family.</text>
</comment>
<dbReference type="EC" id="3.1.1.11" evidence="5 12"/>
<evidence type="ECO:0000259" key="15">
    <source>
        <dbReference type="SMART" id="SM00856"/>
    </source>
</evidence>
<keyword evidence="14" id="KW-0472">Membrane</keyword>
<dbReference type="NCBIfam" id="TIGR01614">
    <property type="entry name" value="PME_inhib"/>
    <property type="match status" value="1"/>
</dbReference>
<protein>
    <recommendedName>
        <fullName evidence="5 12">Pectinesterase</fullName>
        <ecNumber evidence="5 12">3.1.1.11</ecNumber>
    </recommendedName>
</protein>
<dbReference type="Gene3D" id="2.160.20.10">
    <property type="entry name" value="Single-stranded right-handed beta-helix, Pectin lyase-like"/>
    <property type="match status" value="1"/>
</dbReference>
<dbReference type="SMR" id="A0A803M791"/>
<evidence type="ECO:0000256" key="3">
    <source>
        <dbReference type="ARBA" id="ARBA00006027"/>
    </source>
</evidence>
<dbReference type="SMART" id="SM00856">
    <property type="entry name" value="PMEI"/>
    <property type="match status" value="1"/>
</dbReference>
<keyword evidence="7" id="KW-0964">Secreted</keyword>
<dbReference type="OrthoDB" id="2019149at2759"/>
<dbReference type="Gramene" id="AUR62024556-RA">
    <property type="protein sequence ID" value="AUR62024556-RA:cds"/>
    <property type="gene ID" value="AUR62024556"/>
</dbReference>
<evidence type="ECO:0000256" key="13">
    <source>
        <dbReference type="SAM" id="MobiDB-lite"/>
    </source>
</evidence>
<dbReference type="UniPathway" id="UPA00545">
    <property type="reaction ID" value="UER00823"/>
</dbReference>
<feature type="domain" description="Pectinesterase inhibitor" evidence="15">
    <location>
        <begin position="46"/>
        <end position="204"/>
    </location>
</feature>
<dbReference type="SUPFAM" id="SSF51126">
    <property type="entry name" value="Pectin lyase-like"/>
    <property type="match status" value="1"/>
</dbReference>
<dbReference type="GO" id="GO:0004857">
    <property type="term" value="F:enzyme inhibitor activity"/>
    <property type="evidence" value="ECO:0007669"/>
    <property type="project" value="InterPro"/>
</dbReference>
<feature type="transmembrane region" description="Helical" evidence="14">
    <location>
        <begin position="6"/>
        <end position="26"/>
    </location>
</feature>
<evidence type="ECO:0000256" key="4">
    <source>
        <dbReference type="ARBA" id="ARBA00007786"/>
    </source>
</evidence>
<keyword evidence="10" id="KW-0961">Cell wall biogenesis/degradation</keyword>
<keyword evidence="9 12" id="KW-0063">Aspartyl esterase</keyword>
<dbReference type="KEGG" id="cqi:110732894"/>
<comment type="subcellular location">
    <subcellularLocation>
        <location evidence="1">Secreted</location>
        <location evidence="1">Cell wall</location>
    </subcellularLocation>
</comment>